<dbReference type="SUPFAM" id="SSF50156">
    <property type="entry name" value="PDZ domain-like"/>
    <property type="match status" value="1"/>
</dbReference>
<evidence type="ECO:0000256" key="4">
    <source>
        <dbReference type="ARBA" id="ARBA00022825"/>
    </source>
</evidence>
<dbReference type="InterPro" id="IPR036034">
    <property type="entry name" value="PDZ_sf"/>
</dbReference>
<evidence type="ECO:0000256" key="3">
    <source>
        <dbReference type="ARBA" id="ARBA00022801"/>
    </source>
</evidence>
<dbReference type="Gene3D" id="2.30.42.10">
    <property type="match status" value="1"/>
</dbReference>
<dbReference type="InterPro" id="IPR005151">
    <property type="entry name" value="Tail-specific_protease"/>
</dbReference>
<dbReference type="STRING" id="1524460.IX84_13100"/>
<feature type="domain" description="PDZ" evidence="6">
    <location>
        <begin position="259"/>
        <end position="330"/>
    </location>
</feature>
<dbReference type="PANTHER" id="PTHR32060:SF22">
    <property type="entry name" value="CARBOXYL-TERMINAL-PROCESSING PEPTIDASE 3, CHLOROPLASTIC"/>
    <property type="match status" value="1"/>
</dbReference>
<evidence type="ECO:0000256" key="5">
    <source>
        <dbReference type="RuleBase" id="RU004404"/>
    </source>
</evidence>
<gene>
    <name evidence="7" type="ORF">IX84_13100</name>
</gene>
<dbReference type="Proteomes" id="UP000029736">
    <property type="component" value="Unassembled WGS sequence"/>
</dbReference>
<proteinExistence type="inferred from homology"/>
<dbReference type="CDD" id="cd06782">
    <property type="entry name" value="cpPDZ_CPP-like"/>
    <property type="match status" value="1"/>
</dbReference>
<keyword evidence="3 5" id="KW-0378">Hydrolase</keyword>
<dbReference type="Gene3D" id="3.90.226.10">
    <property type="entry name" value="2-enoyl-CoA Hydratase, Chain A, domain 1"/>
    <property type="match status" value="1"/>
</dbReference>
<dbReference type="GO" id="GO:0030288">
    <property type="term" value="C:outer membrane-bounded periplasmic space"/>
    <property type="evidence" value="ECO:0007669"/>
    <property type="project" value="TreeGrafter"/>
</dbReference>
<dbReference type="SMART" id="SM00228">
    <property type="entry name" value="PDZ"/>
    <property type="match status" value="1"/>
</dbReference>
<comment type="caution">
    <text evidence="7">The sequence shown here is derived from an EMBL/GenBank/DDBJ whole genome shotgun (WGS) entry which is preliminary data.</text>
</comment>
<dbReference type="GO" id="GO:0007165">
    <property type="term" value="P:signal transduction"/>
    <property type="evidence" value="ECO:0007669"/>
    <property type="project" value="TreeGrafter"/>
</dbReference>
<dbReference type="SUPFAM" id="SSF52096">
    <property type="entry name" value="ClpP/crotonase"/>
    <property type="match status" value="1"/>
</dbReference>
<dbReference type="InterPro" id="IPR001478">
    <property type="entry name" value="PDZ"/>
</dbReference>
<name>A0A098S7T9_9BACT</name>
<dbReference type="InterPro" id="IPR020992">
    <property type="entry name" value="Tail_Prtase_C"/>
</dbReference>
<evidence type="ECO:0000313" key="7">
    <source>
        <dbReference type="EMBL" id="KGE87713.1"/>
    </source>
</evidence>
<dbReference type="EMBL" id="JPOS01000033">
    <property type="protein sequence ID" value="KGE87713.1"/>
    <property type="molecule type" value="Genomic_DNA"/>
</dbReference>
<evidence type="ECO:0000313" key="8">
    <source>
        <dbReference type="Proteomes" id="UP000029736"/>
    </source>
</evidence>
<dbReference type="Pfam" id="PF11818">
    <property type="entry name" value="DUF3340"/>
    <property type="match status" value="1"/>
</dbReference>
<evidence type="ECO:0000256" key="2">
    <source>
        <dbReference type="ARBA" id="ARBA00022670"/>
    </source>
</evidence>
<evidence type="ECO:0000259" key="6">
    <source>
        <dbReference type="PROSITE" id="PS50106"/>
    </source>
</evidence>
<keyword evidence="2 5" id="KW-0645">Protease</keyword>
<dbReference type="InterPro" id="IPR029045">
    <property type="entry name" value="ClpP/crotonase-like_dom_sf"/>
</dbReference>
<dbReference type="PANTHER" id="PTHR32060">
    <property type="entry name" value="TAIL-SPECIFIC PROTEASE"/>
    <property type="match status" value="1"/>
</dbReference>
<dbReference type="AlphaFoldDB" id="A0A098S7T9"/>
<dbReference type="InterPro" id="IPR004447">
    <property type="entry name" value="Peptidase_S41A"/>
</dbReference>
<dbReference type="Pfam" id="PF17804">
    <property type="entry name" value="TSP_NTD"/>
    <property type="match status" value="1"/>
</dbReference>
<accession>A0A098S7T9</accession>
<sequence length="714" mass="82200">MQKAHLRMSIKKFIMKYRGQIFFSVLLVALLAAAYYPQPNNAEKEAVLMQAVLSGFGQLHYQPKDINDDFSSQIFDFYLDQVDGGRRFLTQEDIAKLEGYRTSIDDQAQAGQFEFFDASVQMLEAALDKTQGYYREMLETPFDYDTNEFIELDGDKKPFAQHDDELKEYWRKYLKYETVERIVNKTKEEEKKGEEEAPKSFEEIEQESRKEVLEFLDDWYGRMRKLKREDRLSVYLNTFTHIFDPHSEYYQPIDKENFNIRFSGRLEGIGATLRTEDDYTKVVSIVVGGPAWKQKELDENDVILKVKQEDEDEPKDIAGMVINDVVQLIRGDKGTKVTLTVKKIDGSVKDITITRDVVVLEEQFAKSLILEGEEGSEERIGYILLPSFYADFQNKNGRFCSTDVAAEIEKLKAKNVDGIILDLRYNGGGSLRDVVKMTGLFIEKGPIVQVKSRISDPEVLKDSDSRVQYDGPLVVMVNSYSASASEILAAALQDYGRAVIVGSPSTFGKGTVQRFIDLDRTIRGFNELKPLGEIKLTTQKFYRVNGGSTQLKGVTPDIILPDNFFYIKTGERDREYAMEWTEIDPVEYDQDVLQVDNISKLRRRSEKRIEENAAFQKILANAKRVEQQREESAYPIGLEAYREMREKRQEQADEFDGVMDQVVLENISNLEEDLPGIEADESKKARNDEWLESVSKDIYIKETLAIMHDMIKEK</sequence>
<dbReference type="PROSITE" id="PS50106">
    <property type="entry name" value="PDZ"/>
    <property type="match status" value="1"/>
</dbReference>
<keyword evidence="4 5" id="KW-0720">Serine protease</keyword>
<dbReference type="Pfam" id="PF03572">
    <property type="entry name" value="Peptidase_S41"/>
    <property type="match status" value="1"/>
</dbReference>
<comment type="similarity">
    <text evidence="1 5">Belongs to the peptidase S41A family.</text>
</comment>
<dbReference type="NCBIfam" id="TIGR00225">
    <property type="entry name" value="prc"/>
    <property type="match status" value="1"/>
</dbReference>
<evidence type="ECO:0000256" key="1">
    <source>
        <dbReference type="ARBA" id="ARBA00009179"/>
    </source>
</evidence>
<dbReference type="GO" id="GO:0006508">
    <property type="term" value="P:proteolysis"/>
    <property type="evidence" value="ECO:0007669"/>
    <property type="project" value="UniProtKB-KW"/>
</dbReference>
<organism evidence="7 8">
    <name type="scientific">Phaeodactylibacter xiamenensis</name>
    <dbReference type="NCBI Taxonomy" id="1524460"/>
    <lineage>
        <taxon>Bacteria</taxon>
        <taxon>Pseudomonadati</taxon>
        <taxon>Bacteroidota</taxon>
        <taxon>Saprospiria</taxon>
        <taxon>Saprospirales</taxon>
        <taxon>Haliscomenobacteraceae</taxon>
        <taxon>Phaeodactylibacter</taxon>
    </lineage>
</organism>
<dbReference type="InterPro" id="IPR040573">
    <property type="entry name" value="TSP_N"/>
</dbReference>
<dbReference type="GO" id="GO:0004175">
    <property type="term" value="F:endopeptidase activity"/>
    <property type="evidence" value="ECO:0007669"/>
    <property type="project" value="TreeGrafter"/>
</dbReference>
<reference evidence="7 8" key="1">
    <citation type="journal article" date="2014" name="Int. J. Syst. Evol. Microbiol.">
        <title>Phaeodactylibacter xiamenensis gen. nov., sp. nov., a member of the family Saprospiraceae isolated from the marine alga Phaeodactylum tricornutum.</title>
        <authorList>
            <person name="Chen Z.Jr."/>
            <person name="Lei X."/>
            <person name="Lai Q."/>
            <person name="Li Y."/>
            <person name="Zhang B."/>
            <person name="Zhang J."/>
            <person name="Zhang H."/>
            <person name="Yang L."/>
            <person name="Zheng W."/>
            <person name="Tian Y."/>
            <person name="Yu Z."/>
            <person name="Xu H.Jr."/>
            <person name="Zheng T."/>
        </authorList>
    </citation>
    <scope>NUCLEOTIDE SEQUENCE [LARGE SCALE GENOMIC DNA]</scope>
    <source>
        <strain evidence="7 8">KD52</strain>
    </source>
</reference>
<dbReference type="Pfam" id="PF00595">
    <property type="entry name" value="PDZ"/>
    <property type="match status" value="1"/>
</dbReference>
<protein>
    <submittedName>
        <fullName evidence="7">Carboxyl-terminal protease</fullName>
    </submittedName>
</protein>
<dbReference type="CDD" id="cd07560">
    <property type="entry name" value="Peptidase_S41_CPP"/>
    <property type="match status" value="1"/>
</dbReference>
<keyword evidence="8" id="KW-1185">Reference proteome</keyword>
<dbReference type="GO" id="GO:0008236">
    <property type="term" value="F:serine-type peptidase activity"/>
    <property type="evidence" value="ECO:0007669"/>
    <property type="project" value="UniProtKB-KW"/>
</dbReference>
<dbReference type="SMART" id="SM00245">
    <property type="entry name" value="TSPc"/>
    <property type="match status" value="1"/>
</dbReference>